<evidence type="ECO:0000313" key="7">
    <source>
        <dbReference type="Proteomes" id="UP000632498"/>
    </source>
</evidence>
<proteinExistence type="predicted"/>
<keyword evidence="1" id="KW-0472">Membrane</keyword>
<dbReference type="InterPro" id="IPR000014">
    <property type="entry name" value="PAS"/>
</dbReference>
<dbReference type="Gene3D" id="3.30.450.20">
    <property type="entry name" value="PAS domain"/>
    <property type="match status" value="1"/>
</dbReference>
<feature type="domain" description="EAL" evidence="4">
    <location>
        <begin position="388"/>
        <end position="641"/>
    </location>
</feature>
<dbReference type="CDD" id="cd01949">
    <property type="entry name" value="GGDEF"/>
    <property type="match status" value="1"/>
</dbReference>
<dbReference type="Pfam" id="PF00990">
    <property type="entry name" value="GGDEF"/>
    <property type="match status" value="1"/>
</dbReference>
<dbReference type="NCBIfam" id="TIGR00229">
    <property type="entry name" value="sensory_box"/>
    <property type="match status" value="1"/>
</dbReference>
<reference evidence="6" key="2">
    <citation type="submission" date="2020-09" db="EMBL/GenBank/DDBJ databases">
        <authorList>
            <person name="Sun Q."/>
            <person name="Zhou Y."/>
        </authorList>
    </citation>
    <scope>NUCLEOTIDE SEQUENCE</scope>
    <source>
        <strain evidence="6">CGMCC 1.15254</strain>
    </source>
</reference>
<name>A0A917F6S7_9PROT</name>
<dbReference type="SMART" id="SM00091">
    <property type="entry name" value="PAS"/>
    <property type="match status" value="1"/>
</dbReference>
<sequence>MKKLINLITVFIFTVPFIISLLIFSDHFAFAQDVKNIDYLQSVIAQQEAVISEKNRQIYLISIGGFLSMSTVIAYLCYLLRRRHNDEKQLRLASSVFENAIEAVVVTDTRAVIQTVNKAFSDITGFSREEATGQPMGILNSGYHDKSFYDEMYESLQANGEWEGEIWNRRKDASVYPEHLTITTLQDHKGAQEGYVALFTDITKRKEAEARIKHQANYDPLTELANRNLLIDRLTRAVYRAEGNASEVAFLLIDLDRFKIVNDTFGHPIADELLKLVGGRLRDLTKKSDTCARLGGDEFGIVLTDITDLYSIEEILVKILQELAKPYRLENQEAFISASIGVALYPSDGQDALTLLKNAESAMYRAKDKGRNNFQFFTEAIDLEAQRLLELENALHLALERNEFIVNYQPIVSLSDPGTINCEALIRWQHPTKGLIAPSEFIPLAEEAGLIVPIGEWVLRESCKEAASWMKLSENSPKISVNCSTRQFQRVDMADLVTQVLKETGLPAEKLCLEITESLIIKDDDDDIQNQLERLNEMGVALSIDDFGTGYSSLSYLKRFPISTLKIDRSFISDVNAQEDEGALVAAILSMAESLKLKVVAEGVENAHQQNFLKERDCSFIQGFHCSKPLSGEEFRKFLKK</sequence>
<dbReference type="InterPro" id="IPR000160">
    <property type="entry name" value="GGDEF_dom"/>
</dbReference>
<evidence type="ECO:0000259" key="5">
    <source>
        <dbReference type="PROSITE" id="PS50887"/>
    </source>
</evidence>
<dbReference type="PROSITE" id="PS50883">
    <property type="entry name" value="EAL"/>
    <property type="match status" value="1"/>
</dbReference>
<dbReference type="SUPFAM" id="SSF55073">
    <property type="entry name" value="Nucleotide cyclase"/>
    <property type="match status" value="1"/>
</dbReference>
<feature type="transmembrane region" description="Helical" evidence="1">
    <location>
        <begin position="58"/>
        <end position="80"/>
    </location>
</feature>
<feature type="domain" description="PAS" evidence="2">
    <location>
        <begin position="89"/>
        <end position="134"/>
    </location>
</feature>
<dbReference type="InterPro" id="IPR029787">
    <property type="entry name" value="Nucleotide_cyclase"/>
</dbReference>
<organism evidence="6 7">
    <name type="scientific">Terasakiella brassicae</name>
    <dbReference type="NCBI Taxonomy" id="1634917"/>
    <lineage>
        <taxon>Bacteria</taxon>
        <taxon>Pseudomonadati</taxon>
        <taxon>Pseudomonadota</taxon>
        <taxon>Alphaproteobacteria</taxon>
        <taxon>Rhodospirillales</taxon>
        <taxon>Terasakiellaceae</taxon>
        <taxon>Terasakiella</taxon>
    </lineage>
</organism>
<gene>
    <name evidence="6" type="ORF">GCM10011332_01380</name>
</gene>
<dbReference type="PROSITE" id="PS50113">
    <property type="entry name" value="PAC"/>
    <property type="match status" value="1"/>
</dbReference>
<dbReference type="Pfam" id="PF13426">
    <property type="entry name" value="PAS_9"/>
    <property type="match status" value="1"/>
</dbReference>
<dbReference type="NCBIfam" id="TIGR00254">
    <property type="entry name" value="GGDEF"/>
    <property type="match status" value="1"/>
</dbReference>
<dbReference type="CDD" id="cd01948">
    <property type="entry name" value="EAL"/>
    <property type="match status" value="1"/>
</dbReference>
<dbReference type="SMART" id="SM00052">
    <property type="entry name" value="EAL"/>
    <property type="match status" value="1"/>
</dbReference>
<dbReference type="Gene3D" id="3.30.70.270">
    <property type="match status" value="1"/>
</dbReference>
<dbReference type="PROSITE" id="PS50887">
    <property type="entry name" value="GGDEF"/>
    <property type="match status" value="1"/>
</dbReference>
<feature type="domain" description="PAC" evidence="3">
    <location>
        <begin position="160"/>
        <end position="214"/>
    </location>
</feature>
<dbReference type="SUPFAM" id="SSF55785">
    <property type="entry name" value="PYP-like sensor domain (PAS domain)"/>
    <property type="match status" value="1"/>
</dbReference>
<dbReference type="InterPro" id="IPR001610">
    <property type="entry name" value="PAC"/>
</dbReference>
<dbReference type="InterPro" id="IPR035919">
    <property type="entry name" value="EAL_sf"/>
</dbReference>
<dbReference type="EMBL" id="BMHV01000001">
    <property type="protein sequence ID" value="GGF51854.1"/>
    <property type="molecule type" value="Genomic_DNA"/>
</dbReference>
<feature type="domain" description="GGDEF" evidence="5">
    <location>
        <begin position="246"/>
        <end position="379"/>
    </location>
</feature>
<dbReference type="PANTHER" id="PTHR44757:SF2">
    <property type="entry name" value="BIOFILM ARCHITECTURE MAINTENANCE PROTEIN MBAA"/>
    <property type="match status" value="1"/>
</dbReference>
<dbReference type="InterPro" id="IPR043128">
    <property type="entry name" value="Rev_trsase/Diguanyl_cyclase"/>
</dbReference>
<dbReference type="InterPro" id="IPR000700">
    <property type="entry name" value="PAS-assoc_C"/>
</dbReference>
<evidence type="ECO:0000259" key="3">
    <source>
        <dbReference type="PROSITE" id="PS50113"/>
    </source>
</evidence>
<reference evidence="6" key="1">
    <citation type="journal article" date="2014" name="Int. J. Syst. Evol. Microbiol.">
        <title>Complete genome sequence of Corynebacterium casei LMG S-19264T (=DSM 44701T), isolated from a smear-ripened cheese.</title>
        <authorList>
            <consortium name="US DOE Joint Genome Institute (JGI-PGF)"/>
            <person name="Walter F."/>
            <person name="Albersmeier A."/>
            <person name="Kalinowski J."/>
            <person name="Ruckert C."/>
        </authorList>
    </citation>
    <scope>NUCLEOTIDE SEQUENCE</scope>
    <source>
        <strain evidence="6">CGMCC 1.15254</strain>
    </source>
</reference>
<accession>A0A917F6S7</accession>
<keyword evidence="1" id="KW-1133">Transmembrane helix</keyword>
<keyword evidence="7" id="KW-1185">Reference proteome</keyword>
<protein>
    <recommendedName>
        <fullName evidence="8">Diguanylate cyclase</fullName>
    </recommendedName>
</protein>
<dbReference type="PANTHER" id="PTHR44757">
    <property type="entry name" value="DIGUANYLATE CYCLASE DGCP"/>
    <property type="match status" value="1"/>
</dbReference>
<dbReference type="InterPro" id="IPR001633">
    <property type="entry name" value="EAL_dom"/>
</dbReference>
<dbReference type="SMART" id="SM00267">
    <property type="entry name" value="GGDEF"/>
    <property type="match status" value="1"/>
</dbReference>
<dbReference type="SMART" id="SM00086">
    <property type="entry name" value="PAC"/>
    <property type="match status" value="1"/>
</dbReference>
<dbReference type="Gene3D" id="3.20.20.450">
    <property type="entry name" value="EAL domain"/>
    <property type="match status" value="1"/>
</dbReference>
<dbReference type="FunFam" id="3.20.20.450:FF:000001">
    <property type="entry name" value="Cyclic di-GMP phosphodiesterase yahA"/>
    <property type="match status" value="1"/>
</dbReference>
<feature type="transmembrane region" description="Helical" evidence="1">
    <location>
        <begin position="7"/>
        <end position="25"/>
    </location>
</feature>
<dbReference type="SUPFAM" id="SSF141868">
    <property type="entry name" value="EAL domain-like"/>
    <property type="match status" value="1"/>
</dbReference>
<dbReference type="AlphaFoldDB" id="A0A917F6S7"/>
<dbReference type="InterPro" id="IPR052155">
    <property type="entry name" value="Biofilm_reg_signaling"/>
</dbReference>
<dbReference type="CDD" id="cd00130">
    <property type="entry name" value="PAS"/>
    <property type="match status" value="1"/>
</dbReference>
<dbReference type="InterPro" id="IPR035965">
    <property type="entry name" value="PAS-like_dom_sf"/>
</dbReference>
<evidence type="ECO:0000259" key="4">
    <source>
        <dbReference type="PROSITE" id="PS50883"/>
    </source>
</evidence>
<evidence type="ECO:0008006" key="8">
    <source>
        <dbReference type="Google" id="ProtNLM"/>
    </source>
</evidence>
<evidence type="ECO:0000256" key="1">
    <source>
        <dbReference type="SAM" id="Phobius"/>
    </source>
</evidence>
<dbReference type="PROSITE" id="PS50112">
    <property type="entry name" value="PAS"/>
    <property type="match status" value="1"/>
</dbReference>
<keyword evidence="1" id="KW-0812">Transmembrane</keyword>
<dbReference type="Pfam" id="PF00563">
    <property type="entry name" value="EAL"/>
    <property type="match status" value="1"/>
</dbReference>
<comment type="caution">
    <text evidence="6">The sequence shown here is derived from an EMBL/GenBank/DDBJ whole genome shotgun (WGS) entry which is preliminary data.</text>
</comment>
<dbReference type="Proteomes" id="UP000632498">
    <property type="component" value="Unassembled WGS sequence"/>
</dbReference>
<evidence type="ECO:0000313" key="6">
    <source>
        <dbReference type="EMBL" id="GGF51854.1"/>
    </source>
</evidence>
<evidence type="ECO:0000259" key="2">
    <source>
        <dbReference type="PROSITE" id="PS50112"/>
    </source>
</evidence>